<dbReference type="InterPro" id="IPR000297">
    <property type="entry name" value="PPIase_PpiC"/>
</dbReference>
<evidence type="ECO:0000256" key="6">
    <source>
        <dbReference type="ARBA" id="ARBA00023235"/>
    </source>
</evidence>
<keyword evidence="5" id="KW-0697">Rotamase</keyword>
<dbReference type="InterPro" id="IPR050245">
    <property type="entry name" value="PrsA_foldase"/>
</dbReference>
<reference evidence="11" key="1">
    <citation type="submission" date="2016-11" db="EMBL/GenBank/DDBJ databases">
        <authorList>
            <person name="Varghese N."/>
            <person name="Submissions S."/>
        </authorList>
    </citation>
    <scope>NUCLEOTIDE SEQUENCE [LARGE SCALE GENOMIC DNA]</scope>
    <source>
        <strain evidence="11">Sac-22</strain>
    </source>
</reference>
<protein>
    <recommendedName>
        <fullName evidence="3">peptidylprolyl isomerase</fullName>
        <ecNumber evidence="3">5.2.1.8</ecNumber>
    </recommendedName>
</protein>
<feature type="domain" description="PpiC" evidence="9">
    <location>
        <begin position="130"/>
        <end position="243"/>
    </location>
</feature>
<dbReference type="PROSITE" id="PS51257">
    <property type="entry name" value="PROKAR_LIPOPROTEIN"/>
    <property type="match status" value="1"/>
</dbReference>
<evidence type="ECO:0000256" key="7">
    <source>
        <dbReference type="SAM" id="MobiDB-lite"/>
    </source>
</evidence>
<dbReference type="GO" id="GO:0003755">
    <property type="term" value="F:peptidyl-prolyl cis-trans isomerase activity"/>
    <property type="evidence" value="ECO:0007669"/>
    <property type="project" value="UniProtKB-KW"/>
</dbReference>
<dbReference type="InterPro" id="IPR014274">
    <property type="entry name" value="PPIase_EpsD"/>
</dbReference>
<dbReference type="EC" id="5.2.1.8" evidence="3"/>
<comment type="catalytic activity">
    <reaction evidence="1">
        <text>[protein]-peptidylproline (omega=180) = [protein]-peptidylproline (omega=0)</text>
        <dbReference type="Rhea" id="RHEA:16237"/>
        <dbReference type="Rhea" id="RHEA-COMP:10747"/>
        <dbReference type="Rhea" id="RHEA-COMP:10748"/>
        <dbReference type="ChEBI" id="CHEBI:83833"/>
        <dbReference type="ChEBI" id="CHEBI:83834"/>
        <dbReference type="EC" id="5.2.1.8"/>
    </reaction>
</comment>
<evidence type="ECO:0000313" key="10">
    <source>
        <dbReference type="EMBL" id="SHN38073.1"/>
    </source>
</evidence>
<evidence type="ECO:0000256" key="5">
    <source>
        <dbReference type="ARBA" id="ARBA00023110"/>
    </source>
</evidence>
<evidence type="ECO:0000259" key="9">
    <source>
        <dbReference type="Pfam" id="PF13145"/>
    </source>
</evidence>
<organism evidence="10 11">
    <name type="scientific">Duganella sacchari</name>
    <dbReference type="NCBI Taxonomy" id="551987"/>
    <lineage>
        <taxon>Bacteria</taxon>
        <taxon>Pseudomonadati</taxon>
        <taxon>Pseudomonadota</taxon>
        <taxon>Betaproteobacteria</taxon>
        <taxon>Burkholderiales</taxon>
        <taxon>Oxalobacteraceae</taxon>
        <taxon>Telluria group</taxon>
        <taxon>Duganella</taxon>
    </lineage>
</organism>
<keyword evidence="6 10" id="KW-0413">Isomerase</keyword>
<dbReference type="EMBL" id="FRCX01000009">
    <property type="protein sequence ID" value="SHN38073.1"/>
    <property type="molecule type" value="Genomic_DNA"/>
</dbReference>
<dbReference type="Gene3D" id="1.10.8.1040">
    <property type="match status" value="1"/>
</dbReference>
<sequence>MLNKFMGANFSVNRARAPRQAAGLLLMLLALAGCGKSHKPGQALASVNGDEVTVLQLNEELQRANVPAQQQEAASKQLLESLIDRQLLQSEAAKEKLDRDPKVVQSIERAKALIIAQAYLQKHVAAPTKPTPAEINEYYSKNPLFFAGRKVLEMRQLVLASKDLSDELKAVLDASKSLDEVAAWMDAHKVEFSRSQLVRSTSDLPAEMSSKVLAMPKGQLFIVREGPRSVIIAVSDVKDAPMSEAAAAPQIEQFLLGQRNKAAAAAEMARLRSAAKIEYFNKTTGAPESAPAAAPAAAPAPAAAGAASDASAASDATARGVAGLK</sequence>
<dbReference type="SUPFAM" id="SSF109998">
    <property type="entry name" value="Triger factor/SurA peptide-binding domain-like"/>
    <property type="match status" value="1"/>
</dbReference>
<keyword evidence="4 8" id="KW-0732">Signal</keyword>
<evidence type="ECO:0000256" key="8">
    <source>
        <dbReference type="SAM" id="SignalP"/>
    </source>
</evidence>
<evidence type="ECO:0000256" key="4">
    <source>
        <dbReference type="ARBA" id="ARBA00022729"/>
    </source>
</evidence>
<name>A0A1M7R0Q0_9BURK</name>
<proteinExistence type="inferred from homology"/>
<evidence type="ECO:0000256" key="3">
    <source>
        <dbReference type="ARBA" id="ARBA00013194"/>
    </source>
</evidence>
<feature type="chain" id="PRO_5012952294" description="peptidylprolyl isomerase" evidence="8">
    <location>
        <begin position="33"/>
        <end position="325"/>
    </location>
</feature>
<comment type="similarity">
    <text evidence="2">Belongs to the PpiC/parvulin rotamase family.</text>
</comment>
<evidence type="ECO:0000313" key="11">
    <source>
        <dbReference type="Proteomes" id="UP000184339"/>
    </source>
</evidence>
<dbReference type="InterPro" id="IPR027304">
    <property type="entry name" value="Trigger_fact/SurA_dom_sf"/>
</dbReference>
<dbReference type="NCBIfam" id="TIGR02925">
    <property type="entry name" value="cis_trans_EpsD"/>
    <property type="match status" value="1"/>
</dbReference>
<accession>A0A1M7R0Q0</accession>
<feature type="signal peptide" evidence="8">
    <location>
        <begin position="1"/>
        <end position="32"/>
    </location>
</feature>
<dbReference type="STRING" id="551987.SAMN05192549_10948"/>
<dbReference type="PANTHER" id="PTHR47245">
    <property type="entry name" value="PEPTIDYLPROLYL ISOMERASE"/>
    <property type="match status" value="1"/>
</dbReference>
<evidence type="ECO:0000256" key="2">
    <source>
        <dbReference type="ARBA" id="ARBA00007656"/>
    </source>
</evidence>
<dbReference type="AlphaFoldDB" id="A0A1M7R0Q0"/>
<dbReference type="PANTHER" id="PTHR47245:SF1">
    <property type="entry name" value="FOLDASE PROTEIN PRSA"/>
    <property type="match status" value="1"/>
</dbReference>
<gene>
    <name evidence="10" type="ORF">SAMN05192549_10948</name>
</gene>
<evidence type="ECO:0000256" key="1">
    <source>
        <dbReference type="ARBA" id="ARBA00000971"/>
    </source>
</evidence>
<dbReference type="Pfam" id="PF13624">
    <property type="entry name" value="SurA_N_3"/>
    <property type="match status" value="1"/>
</dbReference>
<dbReference type="Proteomes" id="UP000184339">
    <property type="component" value="Unassembled WGS sequence"/>
</dbReference>
<dbReference type="Pfam" id="PF13145">
    <property type="entry name" value="Rotamase_2"/>
    <property type="match status" value="1"/>
</dbReference>
<keyword evidence="11" id="KW-1185">Reference proteome</keyword>
<feature type="region of interest" description="Disordered" evidence="7">
    <location>
        <begin position="285"/>
        <end position="309"/>
    </location>
</feature>